<name>A0ABS0YVT0_9BACT</name>
<evidence type="ECO:0000313" key="5">
    <source>
        <dbReference type="Proteomes" id="UP000641025"/>
    </source>
</evidence>
<evidence type="ECO:0000256" key="2">
    <source>
        <dbReference type="SAM" id="SignalP"/>
    </source>
</evidence>
<dbReference type="Proteomes" id="UP000641025">
    <property type="component" value="Unassembled WGS sequence"/>
</dbReference>
<dbReference type="SUPFAM" id="SSF56925">
    <property type="entry name" value="OMPA-like"/>
    <property type="match status" value="1"/>
</dbReference>
<evidence type="ECO:0000256" key="1">
    <source>
        <dbReference type="ARBA" id="ARBA00022729"/>
    </source>
</evidence>
<accession>A0ABS0YVT0</accession>
<reference evidence="4 5" key="1">
    <citation type="submission" date="2020-12" db="EMBL/GenBank/DDBJ databases">
        <title>Geomonas sp. Red259, isolated from paddy soil.</title>
        <authorList>
            <person name="Xu Z."/>
            <person name="Zhang Z."/>
            <person name="Masuda Y."/>
            <person name="Itoh H."/>
            <person name="Senoo K."/>
        </authorList>
    </citation>
    <scope>NUCLEOTIDE SEQUENCE [LARGE SCALE GENOMIC DNA]</scope>
    <source>
        <strain evidence="4 5">Red259</strain>
    </source>
</reference>
<evidence type="ECO:0000313" key="4">
    <source>
        <dbReference type="EMBL" id="MBJ6801577.1"/>
    </source>
</evidence>
<keyword evidence="1 2" id="KW-0732">Signal</keyword>
<gene>
    <name evidence="4" type="ORF">JFN90_15710</name>
</gene>
<dbReference type="InterPro" id="IPR027385">
    <property type="entry name" value="Beta-barrel_OMP"/>
</dbReference>
<feature type="domain" description="Outer membrane protein beta-barrel" evidence="3">
    <location>
        <begin position="11"/>
        <end position="194"/>
    </location>
</feature>
<dbReference type="EMBL" id="JAEMHK010000012">
    <property type="protein sequence ID" value="MBJ6801577.1"/>
    <property type="molecule type" value="Genomic_DNA"/>
</dbReference>
<protein>
    <submittedName>
        <fullName evidence="4">Porin family protein</fullName>
    </submittedName>
</protein>
<feature type="signal peptide" evidence="2">
    <location>
        <begin position="1"/>
        <end position="23"/>
    </location>
</feature>
<dbReference type="InterPro" id="IPR011250">
    <property type="entry name" value="OMP/PagP_B-barrel"/>
</dbReference>
<keyword evidence="5" id="KW-1185">Reference proteome</keyword>
<evidence type="ECO:0000259" key="3">
    <source>
        <dbReference type="Pfam" id="PF13505"/>
    </source>
</evidence>
<feature type="chain" id="PRO_5045210357" evidence="2">
    <location>
        <begin position="24"/>
        <end position="199"/>
    </location>
</feature>
<organism evidence="4 5">
    <name type="scientific">Geomonas propionica</name>
    <dbReference type="NCBI Taxonomy" id="2798582"/>
    <lineage>
        <taxon>Bacteria</taxon>
        <taxon>Pseudomonadati</taxon>
        <taxon>Thermodesulfobacteriota</taxon>
        <taxon>Desulfuromonadia</taxon>
        <taxon>Geobacterales</taxon>
        <taxon>Geobacteraceae</taxon>
        <taxon>Geomonas</taxon>
    </lineage>
</organism>
<comment type="caution">
    <text evidence="4">The sequence shown here is derived from an EMBL/GenBank/DDBJ whole genome shotgun (WGS) entry which is preliminary data.</text>
</comment>
<sequence length="199" mass="20834">MKQIIVLACLAGMVTLASGTAMAETINGRAGITGRLGFLIPADNEAEFGWGNNKTDTGLVGGAGVIYGIDGNWAAEADVTHSSFGSDTGDFNVTDVSLGAQYRFRVPANRRVVPYVGAGLDILISDYDPNDGASLHVDTTLGAHAKGGVDYFVTKDLALTAEAKFVLAPDADITYQGLHTGDFDPSSFSGTVGIRYFFN</sequence>
<dbReference type="Pfam" id="PF13505">
    <property type="entry name" value="OMP_b-brl"/>
    <property type="match status" value="1"/>
</dbReference>
<dbReference type="Gene3D" id="2.40.160.20">
    <property type="match status" value="1"/>
</dbReference>
<proteinExistence type="predicted"/>